<evidence type="ECO:0000313" key="7">
    <source>
        <dbReference type="Proteomes" id="UP000886722"/>
    </source>
</evidence>
<name>A0A9D1KDH2_9BACT</name>
<dbReference type="GO" id="GO:0030313">
    <property type="term" value="C:cell envelope"/>
    <property type="evidence" value="ECO:0007669"/>
    <property type="project" value="UniProtKB-SubCell"/>
</dbReference>
<sequence length="383" mass="44250">MTNKYFLLIMIMLSSASCRQNDSFTLSGDLQGLKAGDTLLFEAYEPAFYTPTSQDTLIIENNNTFRFTIPAQHTTFGYLEYIPQYGKELSNNSAEIVARPGDNIRISGYVDYLNTSTYDGGFYDNPSIARYLDTTKESDSLEILYTRKIIHFSETGNNDSTQFYIRKYRKIKRPKEYKKQQDSLMNFADNEYAAYMYLRGMYRKTSDELQERLKRFSPTTRKTHFGQSLEAMLPILNNIDEGKMPKDFTLIDKNGNTVTLSDYRGKYLLIFYYGVCGGVFQTDPHLTDIYNEYHDKGFEILGLCRDGDIALKYPQLLKSVEVQRLLAHPYTTIYLTDKQNEFIKKELYLYATPTVMLIDPEGTTLIRGGHKEEAIRKVLGKNL</sequence>
<keyword evidence="3" id="KW-1015">Disulfide bond</keyword>
<dbReference type="AlphaFoldDB" id="A0A9D1KDH2"/>
<dbReference type="InterPro" id="IPR050553">
    <property type="entry name" value="Thioredoxin_ResA/DsbE_sf"/>
</dbReference>
<comment type="caution">
    <text evidence="6">The sequence shown here is derived from an EMBL/GenBank/DDBJ whole genome shotgun (WGS) entry which is preliminary data.</text>
</comment>
<protein>
    <submittedName>
        <fullName evidence="6">TlpA family protein disulfide reductase</fullName>
    </submittedName>
</protein>
<feature type="domain" description="Thioredoxin" evidence="5">
    <location>
        <begin position="239"/>
        <end position="383"/>
    </location>
</feature>
<dbReference type="PROSITE" id="PS51352">
    <property type="entry name" value="THIOREDOXIN_2"/>
    <property type="match status" value="1"/>
</dbReference>
<evidence type="ECO:0000256" key="2">
    <source>
        <dbReference type="ARBA" id="ARBA00022748"/>
    </source>
</evidence>
<keyword evidence="4" id="KW-0676">Redox-active center</keyword>
<evidence type="ECO:0000256" key="4">
    <source>
        <dbReference type="ARBA" id="ARBA00023284"/>
    </source>
</evidence>
<dbReference type="Gene3D" id="3.40.30.10">
    <property type="entry name" value="Glutaredoxin"/>
    <property type="match status" value="1"/>
</dbReference>
<dbReference type="InterPro" id="IPR013766">
    <property type="entry name" value="Thioredoxin_domain"/>
</dbReference>
<dbReference type="PROSITE" id="PS51257">
    <property type="entry name" value="PROKAR_LIPOPROTEIN"/>
    <property type="match status" value="1"/>
</dbReference>
<dbReference type="PANTHER" id="PTHR42852">
    <property type="entry name" value="THIOL:DISULFIDE INTERCHANGE PROTEIN DSBE"/>
    <property type="match status" value="1"/>
</dbReference>
<dbReference type="Pfam" id="PF00578">
    <property type="entry name" value="AhpC-TSA"/>
    <property type="match status" value="1"/>
</dbReference>
<dbReference type="GO" id="GO:0016491">
    <property type="term" value="F:oxidoreductase activity"/>
    <property type="evidence" value="ECO:0007669"/>
    <property type="project" value="InterPro"/>
</dbReference>
<keyword evidence="2" id="KW-0201">Cytochrome c-type biogenesis</keyword>
<dbReference type="InterPro" id="IPR036249">
    <property type="entry name" value="Thioredoxin-like_sf"/>
</dbReference>
<comment type="subcellular location">
    <subcellularLocation>
        <location evidence="1">Cell envelope</location>
    </subcellularLocation>
</comment>
<accession>A0A9D1KDH2</accession>
<evidence type="ECO:0000313" key="6">
    <source>
        <dbReference type="EMBL" id="HIT39654.1"/>
    </source>
</evidence>
<gene>
    <name evidence="6" type="ORF">IAD06_06420</name>
</gene>
<proteinExistence type="predicted"/>
<dbReference type="InterPro" id="IPR000866">
    <property type="entry name" value="AhpC/TSA"/>
</dbReference>
<dbReference type="GO" id="GO:0016209">
    <property type="term" value="F:antioxidant activity"/>
    <property type="evidence" value="ECO:0007669"/>
    <property type="project" value="InterPro"/>
</dbReference>
<evidence type="ECO:0000256" key="3">
    <source>
        <dbReference type="ARBA" id="ARBA00023157"/>
    </source>
</evidence>
<reference evidence="6" key="2">
    <citation type="journal article" date="2021" name="PeerJ">
        <title>Extensive microbial diversity within the chicken gut microbiome revealed by metagenomics and culture.</title>
        <authorList>
            <person name="Gilroy R."/>
            <person name="Ravi A."/>
            <person name="Getino M."/>
            <person name="Pursley I."/>
            <person name="Horton D.L."/>
            <person name="Alikhan N.F."/>
            <person name="Baker D."/>
            <person name="Gharbi K."/>
            <person name="Hall N."/>
            <person name="Watson M."/>
            <person name="Adriaenssens E.M."/>
            <person name="Foster-Nyarko E."/>
            <person name="Jarju S."/>
            <person name="Secka A."/>
            <person name="Antonio M."/>
            <person name="Oren A."/>
            <person name="Chaudhuri R.R."/>
            <person name="La Ragione R."/>
            <person name="Hildebrand F."/>
            <person name="Pallen M.J."/>
        </authorList>
    </citation>
    <scope>NUCLEOTIDE SEQUENCE</scope>
    <source>
        <strain evidence="6">21143</strain>
    </source>
</reference>
<dbReference type="GO" id="GO:0017004">
    <property type="term" value="P:cytochrome complex assembly"/>
    <property type="evidence" value="ECO:0007669"/>
    <property type="project" value="UniProtKB-KW"/>
</dbReference>
<evidence type="ECO:0000256" key="1">
    <source>
        <dbReference type="ARBA" id="ARBA00004196"/>
    </source>
</evidence>
<dbReference type="EMBL" id="DVKT01000048">
    <property type="protein sequence ID" value="HIT39654.1"/>
    <property type="molecule type" value="Genomic_DNA"/>
</dbReference>
<dbReference type="SUPFAM" id="SSF52833">
    <property type="entry name" value="Thioredoxin-like"/>
    <property type="match status" value="1"/>
</dbReference>
<organism evidence="6 7">
    <name type="scientific">Candidatus Caccoplasma intestinavium</name>
    <dbReference type="NCBI Taxonomy" id="2840716"/>
    <lineage>
        <taxon>Bacteria</taxon>
        <taxon>Pseudomonadati</taxon>
        <taxon>Bacteroidota</taxon>
        <taxon>Bacteroidia</taxon>
        <taxon>Bacteroidales</taxon>
        <taxon>Bacteroidaceae</taxon>
        <taxon>Bacteroidaceae incertae sedis</taxon>
        <taxon>Candidatus Caccoplasma</taxon>
    </lineage>
</organism>
<dbReference type="PANTHER" id="PTHR42852:SF6">
    <property type="entry name" value="THIOL:DISULFIDE INTERCHANGE PROTEIN DSBE"/>
    <property type="match status" value="1"/>
</dbReference>
<dbReference type="Proteomes" id="UP000886722">
    <property type="component" value="Unassembled WGS sequence"/>
</dbReference>
<dbReference type="CDD" id="cd02966">
    <property type="entry name" value="TlpA_like_family"/>
    <property type="match status" value="1"/>
</dbReference>
<reference evidence="6" key="1">
    <citation type="submission" date="2020-10" db="EMBL/GenBank/DDBJ databases">
        <authorList>
            <person name="Gilroy R."/>
        </authorList>
    </citation>
    <scope>NUCLEOTIDE SEQUENCE</scope>
    <source>
        <strain evidence="6">21143</strain>
    </source>
</reference>
<evidence type="ECO:0000259" key="5">
    <source>
        <dbReference type="PROSITE" id="PS51352"/>
    </source>
</evidence>